<reference evidence="2 3" key="2">
    <citation type="journal article" date="2020" name="Cell Rep.">
        <title>Acquisition and Adaptation of Ultra-small Parasitic Reduced Genome Bacteria to Mammalian Hosts.</title>
        <authorList>
            <person name="McLean J.S."/>
            <person name="Bor B."/>
            <person name="Kerns K.A."/>
            <person name="Liu Q."/>
            <person name="To T.T."/>
            <person name="Solden L."/>
            <person name="Hendrickson E.L."/>
            <person name="Wrighton K."/>
            <person name="Shi W."/>
            <person name="He X."/>
        </authorList>
    </citation>
    <scope>NUCLEOTIDE SEQUENCE [LARGE SCALE GENOMIC DNA]</scope>
    <source>
        <strain evidence="2 3">TM7_KMM_G3_1_HOT_351</strain>
    </source>
</reference>
<keyword evidence="1" id="KW-0472">Membrane</keyword>
<feature type="transmembrane region" description="Helical" evidence="1">
    <location>
        <begin position="32"/>
        <end position="51"/>
    </location>
</feature>
<keyword evidence="3" id="KW-1185">Reference proteome</keyword>
<reference evidence="2 3" key="1">
    <citation type="journal article" date="2018" name="bioRxiv">
        <title>Evidence of independent acquisition and adaption of ultra-small bacteria to human hosts across the highly diverse yet reduced genomes of the phylum Saccharibacteria.</title>
        <authorList>
            <person name="McLean J.S."/>
            <person name="Bor B."/>
            <person name="To T.T."/>
            <person name="Liu Q."/>
            <person name="Kearns K.A."/>
            <person name="Solden L.M."/>
            <person name="Wrighton K.C."/>
            <person name="He X."/>
            <person name="Shi W."/>
        </authorList>
    </citation>
    <scope>NUCLEOTIDE SEQUENCE [LARGE SCALE GENOMIC DNA]</scope>
    <source>
        <strain evidence="2 3">TM7_KMM_G3_1_HOT_351</strain>
    </source>
</reference>
<name>A0ABY0FJL8_9BACT</name>
<evidence type="ECO:0008006" key="4">
    <source>
        <dbReference type="Google" id="ProtNLM"/>
    </source>
</evidence>
<sequence length="74" mass="8141">MKTLSLFPLTSPMAMFTRIAMSEVPGIEVLLSIIFLILATILIGFIAAKIYRVGVLMYGTKPTIGKIIKAIREN</sequence>
<proteinExistence type="predicted"/>
<accession>A0ABY0FJL8</accession>
<keyword evidence="1" id="KW-1133">Transmembrane helix</keyword>
<gene>
    <name evidence="2" type="ORF">G3KMM_00474</name>
</gene>
<organism evidence="2 3">
    <name type="scientific">Candidatus Nanosyncoccus nanoralicus</name>
    <dbReference type="NCBI Taxonomy" id="2171996"/>
    <lineage>
        <taxon>Bacteria</taxon>
        <taxon>Candidatus Saccharimonadota</taxon>
        <taxon>Candidatus Nanosyncoccalia</taxon>
        <taxon>Candidatus Nanosyncoccales</taxon>
        <taxon>Candidatus Nanosyncoccaceae</taxon>
        <taxon>Candidatus Nanosyncoccus</taxon>
    </lineage>
</organism>
<keyword evidence="1" id="KW-0812">Transmembrane</keyword>
<evidence type="ECO:0000256" key="1">
    <source>
        <dbReference type="SAM" id="Phobius"/>
    </source>
</evidence>
<evidence type="ECO:0000313" key="3">
    <source>
        <dbReference type="Proteomes" id="UP001191004"/>
    </source>
</evidence>
<comment type="caution">
    <text evidence="2">The sequence shown here is derived from an EMBL/GenBank/DDBJ whole genome shotgun (WGS) entry which is preliminary data.</text>
</comment>
<protein>
    <recommendedName>
        <fullName evidence="4">ABC transporter permease</fullName>
    </recommendedName>
</protein>
<evidence type="ECO:0000313" key="2">
    <source>
        <dbReference type="EMBL" id="RYC73289.1"/>
    </source>
</evidence>
<dbReference type="EMBL" id="PRLL01000019">
    <property type="protein sequence ID" value="RYC73289.1"/>
    <property type="molecule type" value="Genomic_DNA"/>
</dbReference>
<dbReference type="Proteomes" id="UP001191004">
    <property type="component" value="Unassembled WGS sequence"/>
</dbReference>